<reference evidence="2" key="1">
    <citation type="submission" date="2019-11" db="UniProtKB">
        <authorList>
            <consortium name="WormBaseParasite"/>
        </authorList>
    </citation>
    <scope>IDENTIFICATION</scope>
</reference>
<feature type="region of interest" description="Disordered" evidence="1">
    <location>
        <begin position="271"/>
        <end position="302"/>
    </location>
</feature>
<feature type="region of interest" description="Disordered" evidence="1">
    <location>
        <begin position="310"/>
        <end position="329"/>
    </location>
</feature>
<feature type="compositionally biased region" description="Polar residues" evidence="1">
    <location>
        <begin position="40"/>
        <end position="51"/>
    </location>
</feature>
<name>A0A5K3FES1_MESCO</name>
<protein>
    <submittedName>
        <fullName evidence="2">Uncharacterized protein</fullName>
    </submittedName>
</protein>
<evidence type="ECO:0000313" key="2">
    <source>
        <dbReference type="WBParaSite" id="MCU_007767-RA"/>
    </source>
</evidence>
<dbReference type="AlphaFoldDB" id="A0A5K3FES1"/>
<feature type="region of interest" description="Disordered" evidence="1">
    <location>
        <begin position="364"/>
        <end position="396"/>
    </location>
</feature>
<feature type="compositionally biased region" description="Polar residues" evidence="1">
    <location>
        <begin position="285"/>
        <end position="299"/>
    </location>
</feature>
<sequence length="424" mass="48980">MMDSRRALEEPPALPPKLYKTHRKELRKDFPVRSPVPPKESSSNHSATKTPTPKPPRLDYRRHGENRLLNIDVSDLRGKSRDEIVLMLLQLKREKANLNRWRHYFEEELTRLTPAAEADPKARREFDDLCLKLKDVEGQLAASVPLINFMNKIIRMNDLYASDEEPFASEYEKPNRSSSRRKSFEFVRRLEEKEVAQALEEGMSRSNTPPLPTRSLGIVTSAELFRRKRQQSVQSRVNLEDYPEDFSIRSRRLQLEEELRQLDELWKEASSIRTVSESAPRPTAPYSSSVNSRRQQTPVTKRVALRRCDQTEAVRPRSESSAYVPRRSTKLRPRSDLISSFSADLDRRALSQLDVALDYPASPHAYRSQRPASSAEVNGPPEPLRRRQRFASVSSPTTTRSASHFLTISKTFLPMIARFIRHHV</sequence>
<evidence type="ECO:0000256" key="1">
    <source>
        <dbReference type="SAM" id="MobiDB-lite"/>
    </source>
</evidence>
<accession>A0A5K3FES1</accession>
<proteinExistence type="predicted"/>
<dbReference type="WBParaSite" id="MCU_007767-RA">
    <property type="protein sequence ID" value="MCU_007767-RA"/>
    <property type="gene ID" value="MCU_007767"/>
</dbReference>
<organism evidence="2">
    <name type="scientific">Mesocestoides corti</name>
    <name type="common">Flatworm</name>
    <dbReference type="NCBI Taxonomy" id="53468"/>
    <lineage>
        <taxon>Eukaryota</taxon>
        <taxon>Metazoa</taxon>
        <taxon>Spiralia</taxon>
        <taxon>Lophotrochozoa</taxon>
        <taxon>Platyhelminthes</taxon>
        <taxon>Cestoda</taxon>
        <taxon>Eucestoda</taxon>
        <taxon>Cyclophyllidea</taxon>
        <taxon>Mesocestoididae</taxon>
        <taxon>Mesocestoides</taxon>
    </lineage>
</organism>
<feature type="region of interest" description="Disordered" evidence="1">
    <location>
        <begin position="1"/>
        <end position="63"/>
    </location>
</feature>